<dbReference type="CTD" id="102896425"/>
<accession>A0A6J3FJJ5</accession>
<organism evidence="2 3">
    <name type="scientific">Sapajus apella</name>
    <name type="common">Brown-capped capuchin</name>
    <name type="synonym">Cebus apella</name>
    <dbReference type="NCBI Taxonomy" id="9515"/>
    <lineage>
        <taxon>Eukaryota</taxon>
        <taxon>Metazoa</taxon>
        <taxon>Chordata</taxon>
        <taxon>Craniata</taxon>
        <taxon>Vertebrata</taxon>
        <taxon>Euteleostomi</taxon>
        <taxon>Mammalia</taxon>
        <taxon>Eutheria</taxon>
        <taxon>Euarchontoglires</taxon>
        <taxon>Primates</taxon>
        <taxon>Haplorrhini</taxon>
        <taxon>Platyrrhini</taxon>
        <taxon>Cebidae</taxon>
        <taxon>Cebinae</taxon>
        <taxon>Sapajus</taxon>
    </lineage>
</organism>
<dbReference type="GeneID" id="116531330"/>
<reference evidence="3" key="1">
    <citation type="submission" date="2025-08" db="UniProtKB">
        <authorList>
            <consortium name="RefSeq"/>
        </authorList>
    </citation>
    <scope>IDENTIFICATION</scope>
    <source>
        <tissue evidence="3">Blood</tissue>
    </source>
</reference>
<dbReference type="PANTHER" id="PTHR35968">
    <property type="entry name" value="CHROMOSOME 6 C6ORF201 HOMOLOG"/>
    <property type="match status" value="1"/>
</dbReference>
<feature type="compositionally biased region" description="Basic and acidic residues" evidence="1">
    <location>
        <begin position="217"/>
        <end position="232"/>
    </location>
</feature>
<proteinExistence type="predicted"/>
<keyword evidence="2" id="KW-1185">Reference proteome</keyword>
<dbReference type="AlphaFoldDB" id="A0A6J3FJJ5"/>
<dbReference type="InterPro" id="IPR027827">
    <property type="entry name" value="Tex56"/>
</dbReference>
<feature type="region of interest" description="Disordered" evidence="1">
    <location>
        <begin position="213"/>
        <end position="232"/>
    </location>
</feature>
<gene>
    <name evidence="3" type="primary">CUNH6orf201</name>
</gene>
<sequence>MRTASSRSSVIKFSLLDKCEKPKNYAQPEVLCHTFEALSNLHKLLPNHLVEKLYSYKSEEDKKKCENPELSGLERILARHQLPEEINLTPKPNRMPPWKRKIINNVNDAWKKCHLLKRNTNEPPMSTIVVRWLKKNMQPAEDLKSVICRLSAFGPIQSVTVCGRQSAIVAFKDMTSACNAVSAFQSRIPGNMFQCSWQQRFMSKDKTYAKKCTQKTQPKEYKQETEKTANSS</sequence>
<dbReference type="GO" id="GO:0003676">
    <property type="term" value="F:nucleic acid binding"/>
    <property type="evidence" value="ECO:0007669"/>
    <property type="project" value="InterPro"/>
</dbReference>
<dbReference type="Pfam" id="PF15023">
    <property type="entry name" value="DUF4523"/>
    <property type="match status" value="1"/>
</dbReference>
<evidence type="ECO:0000313" key="2">
    <source>
        <dbReference type="Proteomes" id="UP000504640"/>
    </source>
</evidence>
<name>A0A6J3FJJ5_SAPAP</name>
<dbReference type="Proteomes" id="UP000504640">
    <property type="component" value="Unplaced"/>
</dbReference>
<dbReference type="Gene3D" id="3.30.70.330">
    <property type="match status" value="1"/>
</dbReference>
<protein>
    <submittedName>
        <fullName evidence="3">Uncharacterized protein C6orf201 homolog isoform X1</fullName>
    </submittedName>
</protein>
<evidence type="ECO:0000256" key="1">
    <source>
        <dbReference type="SAM" id="MobiDB-lite"/>
    </source>
</evidence>
<dbReference type="SUPFAM" id="SSF54928">
    <property type="entry name" value="RNA-binding domain, RBD"/>
    <property type="match status" value="1"/>
</dbReference>
<dbReference type="InterPro" id="IPR035979">
    <property type="entry name" value="RBD_domain_sf"/>
</dbReference>
<dbReference type="RefSeq" id="XP_032105944.1">
    <property type="nucleotide sequence ID" value="XM_032250053.1"/>
</dbReference>
<dbReference type="InterPro" id="IPR012677">
    <property type="entry name" value="Nucleotide-bd_a/b_plait_sf"/>
</dbReference>
<evidence type="ECO:0000313" key="3">
    <source>
        <dbReference type="RefSeq" id="XP_032105944.1"/>
    </source>
</evidence>
<dbReference type="PANTHER" id="PTHR35968:SF1">
    <property type="entry name" value="TESTIS EXPRESSED PROTEIN 56"/>
    <property type="match status" value="1"/>
</dbReference>